<dbReference type="AlphaFoldDB" id="A0A2T4YX29"/>
<reference evidence="1 2" key="1">
    <citation type="submission" date="2018-04" db="EMBL/GenBank/DDBJ databases">
        <title>Genomic Encyclopedia of Archaeal and Bacterial Type Strains, Phase II (KMG-II): from individual species to whole genera.</title>
        <authorList>
            <person name="Goeker M."/>
        </authorList>
    </citation>
    <scope>NUCLEOTIDE SEQUENCE [LARGE SCALE GENOMIC DNA]</scope>
    <source>
        <strain evidence="1 2">DSM 25521</strain>
    </source>
</reference>
<dbReference type="SUPFAM" id="SSF52540">
    <property type="entry name" value="P-loop containing nucleoside triphosphate hydrolases"/>
    <property type="match status" value="1"/>
</dbReference>
<name>A0A2T4YX29_9HYPH</name>
<evidence type="ECO:0000313" key="1">
    <source>
        <dbReference type="EMBL" id="PTM50322.1"/>
    </source>
</evidence>
<dbReference type="EMBL" id="PZZL01000015">
    <property type="protein sequence ID" value="PTM50322.1"/>
    <property type="molecule type" value="Genomic_DNA"/>
</dbReference>
<dbReference type="Gene3D" id="3.40.50.300">
    <property type="entry name" value="P-loop containing nucleotide triphosphate hydrolases"/>
    <property type="match status" value="1"/>
</dbReference>
<dbReference type="InterPro" id="IPR027417">
    <property type="entry name" value="P-loop_NTPase"/>
</dbReference>
<proteinExistence type="predicted"/>
<dbReference type="Proteomes" id="UP000241808">
    <property type="component" value="Unassembled WGS sequence"/>
</dbReference>
<dbReference type="OrthoDB" id="14765at2"/>
<dbReference type="Pfam" id="PF05621">
    <property type="entry name" value="TniB"/>
    <property type="match status" value="1"/>
</dbReference>
<protein>
    <submittedName>
        <fullName evidence="1">TniB protein</fullName>
    </submittedName>
</protein>
<sequence length="307" mass="35130">MTLDHLDPAVQALVTEPIETRIYQFWPRIFVTTPTVELVFKELDRLFLRGDQARSPNLLIWGDSNVGKTALLERYVRRKMQKAEQEGDVRPTGYANIPAIMISMPTDNNRTEFFELILTRLGRAFNPYGRNEALPVMTRRLMEEVGLRLAIFDEIHNIIPTNDAKDEMLRQIKELSNKIRRPMVLSGTREAYSFISSSRELTERFYAIEIPKVQKGNDFTAFLNTMEAIIPLKRASHLSEDRMAEMLYNLSEGLPGRLSELLFHATVAAVETKVERITAKNLTETIYAQNIIARQGAARTLAPAPYE</sequence>
<keyword evidence="2" id="KW-1185">Reference proteome</keyword>
<organism evidence="1 2">
    <name type="scientific">Phreatobacter oligotrophus</name>
    <dbReference type="NCBI Taxonomy" id="1122261"/>
    <lineage>
        <taxon>Bacteria</taxon>
        <taxon>Pseudomonadati</taxon>
        <taxon>Pseudomonadota</taxon>
        <taxon>Alphaproteobacteria</taxon>
        <taxon>Hyphomicrobiales</taxon>
        <taxon>Phreatobacteraceae</taxon>
        <taxon>Phreatobacter</taxon>
    </lineage>
</organism>
<accession>A0A2T4YX29</accession>
<comment type="caution">
    <text evidence="1">The sequence shown here is derived from an EMBL/GenBank/DDBJ whole genome shotgun (WGS) entry which is preliminary data.</text>
</comment>
<gene>
    <name evidence="1" type="ORF">C8P69_1159</name>
</gene>
<dbReference type="InterPro" id="IPR008868">
    <property type="entry name" value="TniB"/>
</dbReference>
<evidence type="ECO:0000313" key="2">
    <source>
        <dbReference type="Proteomes" id="UP000241808"/>
    </source>
</evidence>